<feature type="domain" description="Roc" evidence="7">
    <location>
        <begin position="488"/>
        <end position="767"/>
    </location>
</feature>
<keyword evidence="4" id="KW-0040">ANK repeat</keyword>
<evidence type="ECO:0000256" key="2">
    <source>
        <dbReference type="ARBA" id="ARBA00022737"/>
    </source>
</evidence>
<dbReference type="PROSITE" id="PS50017">
    <property type="entry name" value="DEATH_DOMAIN"/>
    <property type="match status" value="1"/>
</dbReference>
<proteinExistence type="predicted"/>
<dbReference type="CDD" id="cd08782">
    <property type="entry name" value="Death_DAPK1"/>
    <property type="match status" value="1"/>
</dbReference>
<dbReference type="InterPro" id="IPR027417">
    <property type="entry name" value="P-loop_NTPase"/>
</dbReference>
<evidence type="ECO:0000256" key="4">
    <source>
        <dbReference type="PROSITE-ProRule" id="PRU00023"/>
    </source>
</evidence>
<dbReference type="InterPro" id="IPR011029">
    <property type="entry name" value="DEATH-like_dom_sf"/>
</dbReference>
<dbReference type="SMART" id="SM00248">
    <property type="entry name" value="ANK"/>
    <property type="match status" value="5"/>
</dbReference>
<dbReference type="SUPFAM" id="SSF52540">
    <property type="entry name" value="P-loop containing nucleoside triphosphate hydrolases"/>
    <property type="match status" value="1"/>
</dbReference>
<dbReference type="InterPro" id="IPR039788">
    <property type="entry name" value="NOL4/NOL4L"/>
</dbReference>
<dbReference type="InterPro" id="IPR002110">
    <property type="entry name" value="Ankyrin_rpt"/>
</dbReference>
<dbReference type="Pfam" id="PF12796">
    <property type="entry name" value="Ank_2"/>
    <property type="match status" value="1"/>
</dbReference>
<feature type="domain" description="Death" evidence="6">
    <location>
        <begin position="1122"/>
        <end position="1203"/>
    </location>
</feature>
<dbReference type="Proteomes" id="UP000038045">
    <property type="component" value="Unplaced"/>
</dbReference>
<name>A0A0N4ZXD2_PARTI</name>
<dbReference type="PROSITE" id="PS50297">
    <property type="entry name" value="ANK_REP_REGION"/>
    <property type="match status" value="4"/>
</dbReference>
<keyword evidence="2" id="KW-0677">Repeat</keyword>
<protein>
    <submittedName>
        <fullName evidence="9">Non-specific serine/threonine protein kinase</fullName>
    </submittedName>
</protein>
<dbReference type="Pfam" id="PF00531">
    <property type="entry name" value="Death"/>
    <property type="match status" value="1"/>
</dbReference>
<feature type="repeat" description="ANK" evidence="4">
    <location>
        <begin position="416"/>
        <end position="448"/>
    </location>
</feature>
<feature type="region of interest" description="Disordered" evidence="5">
    <location>
        <begin position="38"/>
        <end position="73"/>
    </location>
</feature>
<organism evidence="8 9">
    <name type="scientific">Parastrongyloides trichosuri</name>
    <name type="common">Possum-specific nematode worm</name>
    <dbReference type="NCBI Taxonomy" id="131310"/>
    <lineage>
        <taxon>Eukaryota</taxon>
        <taxon>Metazoa</taxon>
        <taxon>Ecdysozoa</taxon>
        <taxon>Nematoda</taxon>
        <taxon>Chromadorea</taxon>
        <taxon>Rhabditida</taxon>
        <taxon>Tylenchina</taxon>
        <taxon>Panagrolaimomorpha</taxon>
        <taxon>Strongyloidoidea</taxon>
        <taxon>Strongyloididae</taxon>
        <taxon>Parastrongyloides</taxon>
    </lineage>
</organism>
<dbReference type="InterPro" id="IPR000488">
    <property type="entry name" value="Death_dom"/>
</dbReference>
<dbReference type="SUPFAM" id="SSF47986">
    <property type="entry name" value="DEATH domain"/>
    <property type="match status" value="1"/>
</dbReference>
<dbReference type="STRING" id="131310.A0A0N4ZXD2"/>
<evidence type="ECO:0000256" key="3">
    <source>
        <dbReference type="ARBA" id="ARBA00022741"/>
    </source>
</evidence>
<dbReference type="PANTHER" id="PTHR12449:SF18">
    <property type="entry name" value="DEATH DOMAIN-CONTAINING PROTEIN"/>
    <property type="match status" value="1"/>
</dbReference>
<dbReference type="Gene3D" id="1.10.533.10">
    <property type="entry name" value="Death Domain, Fas"/>
    <property type="match status" value="1"/>
</dbReference>
<feature type="repeat" description="ANK" evidence="4">
    <location>
        <begin position="317"/>
        <end position="349"/>
    </location>
</feature>
<reference evidence="9" key="1">
    <citation type="submission" date="2017-02" db="UniProtKB">
        <authorList>
            <consortium name="WormBaseParasite"/>
        </authorList>
    </citation>
    <scope>IDENTIFICATION</scope>
</reference>
<dbReference type="PROSITE" id="PS51424">
    <property type="entry name" value="ROC"/>
    <property type="match status" value="1"/>
</dbReference>
<keyword evidence="3" id="KW-0547">Nucleotide-binding</keyword>
<evidence type="ECO:0000313" key="9">
    <source>
        <dbReference type="WBParaSite" id="PTRK_0001334600.1"/>
    </source>
</evidence>
<keyword evidence="8" id="KW-1185">Reference proteome</keyword>
<evidence type="ECO:0000256" key="5">
    <source>
        <dbReference type="SAM" id="MobiDB-lite"/>
    </source>
</evidence>
<dbReference type="WBParaSite" id="PTRK_0001334600.1">
    <property type="protein sequence ID" value="PTRK_0001334600.1"/>
    <property type="gene ID" value="PTRK_0001334600"/>
</dbReference>
<dbReference type="GO" id="GO:0007165">
    <property type="term" value="P:signal transduction"/>
    <property type="evidence" value="ECO:0007669"/>
    <property type="project" value="InterPro"/>
</dbReference>
<feature type="repeat" description="ANK" evidence="4">
    <location>
        <begin position="350"/>
        <end position="382"/>
    </location>
</feature>
<dbReference type="PANTHER" id="PTHR12449">
    <property type="entry name" value="DEATH DOMAIN-CONTAINING PROTEIN"/>
    <property type="match status" value="1"/>
</dbReference>
<dbReference type="PRINTS" id="PR01415">
    <property type="entry name" value="ANKYRIN"/>
</dbReference>
<dbReference type="InterPro" id="IPR020859">
    <property type="entry name" value="ROC"/>
</dbReference>
<evidence type="ECO:0000259" key="7">
    <source>
        <dbReference type="PROSITE" id="PS51424"/>
    </source>
</evidence>
<feature type="compositionally biased region" description="Polar residues" evidence="5">
    <location>
        <begin position="55"/>
        <end position="73"/>
    </location>
</feature>
<accession>A0A0N4ZXD2</accession>
<evidence type="ECO:0000259" key="6">
    <source>
        <dbReference type="PROSITE" id="PS50017"/>
    </source>
</evidence>
<dbReference type="Pfam" id="PF00023">
    <property type="entry name" value="Ank"/>
    <property type="match status" value="1"/>
</dbReference>
<dbReference type="Gene3D" id="3.40.50.300">
    <property type="entry name" value="P-loop containing nucleotide triphosphate hydrolases"/>
    <property type="match status" value="1"/>
</dbReference>
<dbReference type="PROSITE" id="PS50088">
    <property type="entry name" value="ANK_REPEAT"/>
    <property type="match status" value="4"/>
</dbReference>
<dbReference type="AlphaFoldDB" id="A0A0N4ZXD2"/>
<feature type="repeat" description="ANK" evidence="4">
    <location>
        <begin position="383"/>
        <end position="415"/>
    </location>
</feature>
<evidence type="ECO:0000313" key="8">
    <source>
        <dbReference type="Proteomes" id="UP000038045"/>
    </source>
</evidence>
<comment type="cofactor">
    <cofactor evidence="1">
        <name>Mg(2+)</name>
        <dbReference type="ChEBI" id="CHEBI:18420"/>
    </cofactor>
</comment>
<dbReference type="SUPFAM" id="SSF48403">
    <property type="entry name" value="Ankyrin repeat"/>
    <property type="match status" value="1"/>
</dbReference>
<feature type="compositionally biased region" description="Basic and acidic residues" evidence="5">
    <location>
        <begin position="38"/>
        <end position="54"/>
    </location>
</feature>
<dbReference type="GO" id="GO:0000166">
    <property type="term" value="F:nucleotide binding"/>
    <property type="evidence" value="ECO:0007669"/>
    <property type="project" value="UniProtKB-KW"/>
</dbReference>
<dbReference type="Gene3D" id="1.25.40.20">
    <property type="entry name" value="Ankyrin repeat-containing domain"/>
    <property type="match status" value="2"/>
</dbReference>
<evidence type="ECO:0000256" key="1">
    <source>
        <dbReference type="ARBA" id="ARBA00001946"/>
    </source>
</evidence>
<dbReference type="SMART" id="SM00005">
    <property type="entry name" value="DEATH"/>
    <property type="match status" value="1"/>
</dbReference>
<sequence>MSSNFVCIENLKTDTIPGSRSSSISTIHLSDEEECKTPTKFNDDIFEPSTDKESSTYSSDRSQVTNYEGSYRQSSIPPPAAIITDILSNPRNVASTNFSTLINNITTSLNANLSADAPSYDIRHKNPYSLTNEKYFANSCDESSLLKYTSFPLCYSPAVIPQLNLSSIVKPSDVLETFATPEELKSEKNLKKNSKKIAWPESEKNRHASTARDLSSPFYYKNEEDNNTLNVFTKLGPLKEKNEDEIPSFDEDDFDISNIPTATIKSRSAPNTQRVKISKRAPCAIAYPNTSAFIGMITNMEYGGDWEQDLYEGCCTDDETALHCAAARGHLECVQSLLDCGAPVDAKDQTGQTALHLALRRSHIDIALLLITKGCNLDIQDENGDSPLHVACRLGLISAVQTLCHIGATVDLRNIHSLTPLHIAAKEEDIEIIRCLILAGADVNCVTKNGETAESISILQDNLPITTLLAKMKSVSNRNLYVDQLVPLDTPLRRIKLKLFGHSGSGKSKLISSWSNTGVINQFFGAVSKRFSDNLSLSPHSSNSASASIGAISFNSTEEGYHSCASSTSSSMSDALHNNNFQKCQEPGGNTSPVYFNQPAHSNYTKGIDVQNVNINGAGEFSIWEFGGYEPYHIAYDHFVGNTDCIHVVVFNSHDPTEVQYKQVLYWMNFLKGRVTPSEPIGHCGIVSRRSKVVIVGTNATNAQFSKKNSNGEFISSDLDAMLKTVRLRFETHFDIHESIILLDSSNNNCPGMKSLKSYLRLSREFILNRLQRPLTLLDTCLSHLTTMRKHYENFPVISWPHFTAIIRNELNPLASDSHSRQLIQQLQLIGEVVYLRDESTELDYVVLNPEWLGTHILGMLLSAENLAKCRQTGIYSIEDFAPLYPEIGDINDLLHILDTLQICAPTEANSESEFEFPAFILKETPKDCWKNDKKNYVYGGMKILPMRGMERSLQSTFPRIQTALRRSMHDFQDPMDADLTQWTSCSKLCSGAMESLIRLKGDAVEIIVRGPSEMAASCFYFMEDIANMVEHTASEVAPGISLERHFFSPKHLKDHRSNPAIFPPEIIMAMQQKEQMVIKNSDDEEENFIDVVCFGSREVASVLTLGIDVSVAQLQMASRCELAALLDPSDAMGRDWSILAVKLNLTDQLPEVDSTGQSLSRTDQLLAEWALQCPDNATVGQLCSILEELGRKDAKDALYRTVPLYIFAPLEDNTGIGIETLVEEDCNDSGVYPHPNV</sequence>
<dbReference type="InterPro" id="IPR036770">
    <property type="entry name" value="Ankyrin_rpt-contain_sf"/>
</dbReference>